<feature type="transmembrane region" description="Helical" evidence="5">
    <location>
        <begin position="270"/>
        <end position="295"/>
    </location>
</feature>
<dbReference type="GO" id="GO:0015086">
    <property type="term" value="F:cadmium ion transmembrane transporter activity"/>
    <property type="evidence" value="ECO:0007669"/>
    <property type="project" value="TreeGrafter"/>
</dbReference>
<dbReference type="EMBL" id="CCRF01000096">
    <property type="protein sequence ID" value="CEE02987.1"/>
    <property type="molecule type" value="Genomic_DNA"/>
</dbReference>
<evidence type="ECO:0000256" key="5">
    <source>
        <dbReference type="SAM" id="Phobius"/>
    </source>
</evidence>
<dbReference type="GO" id="GO:0034755">
    <property type="term" value="P:iron ion transmembrane transport"/>
    <property type="evidence" value="ECO:0007669"/>
    <property type="project" value="TreeGrafter"/>
</dbReference>
<feature type="transmembrane region" description="Helical" evidence="5">
    <location>
        <begin position="307"/>
        <end position="325"/>
    </location>
</feature>
<reference evidence="6 7" key="1">
    <citation type="submission" date="2014-07" db="EMBL/GenBank/DDBJ databases">
        <authorList>
            <person name="Wibberg Daniel"/>
        </authorList>
    </citation>
    <scope>NUCLEOTIDE SEQUENCE [LARGE SCALE GENOMIC DNA]</scope>
</reference>
<dbReference type="PANTHER" id="PTHR11706">
    <property type="entry name" value="SOLUTE CARRIER PROTEIN FAMILY 11 MEMBER"/>
    <property type="match status" value="1"/>
</dbReference>
<evidence type="ECO:0000256" key="4">
    <source>
        <dbReference type="ARBA" id="ARBA00023136"/>
    </source>
</evidence>
<evidence type="ECO:0000256" key="1">
    <source>
        <dbReference type="ARBA" id="ARBA00004141"/>
    </source>
</evidence>
<name>A0A090IZ29_9BACI</name>
<sequence>MGKQESNRSILLGAAFLMATSAIGPGFLTQTTTFTEQLAASFGFVILVSIIIDIGAQMNIWRIIAVSEKRAQDIANDVLPGVGYFLALLIVMGGLAFNIGNVGGAGLGLNVLFGISPELGALLSGIFAIGIFLIKEAGKAMDRFAQIAGFVMIGLTIYVMFTAKPPYGEAVMKTFIPDDISYLAIVTLVGGTVGGYITFAGGHRLIDAGIKGKEAIPQVTKSAVSAIGIASIMRIFLFLAAFGVVAQGFALDPSNPAASVFQIAAGTVGYKIFGIIMWAAAVTSVVGAAYTSVSFIRTFNPFIDKNYQWFIVGFIAISTIVFVSIGQPAKILVLVGSLNGLILPIALGVMLIAAYRKKIVGDYKHPLWMTIFGIIIVITMAAMGIYSLLNGIPQLFK</sequence>
<keyword evidence="2 5" id="KW-0812">Transmembrane</keyword>
<keyword evidence="4 5" id="KW-0472">Membrane</keyword>
<feature type="transmembrane region" description="Helical" evidence="5">
    <location>
        <begin position="111"/>
        <end position="132"/>
    </location>
</feature>
<keyword evidence="3 5" id="KW-1133">Transmembrane helix</keyword>
<feature type="transmembrane region" description="Helical" evidence="5">
    <location>
        <begin position="181"/>
        <end position="202"/>
    </location>
</feature>
<organism evidence="6 7">
    <name type="scientific">Caldibacillus thermoamylovorans</name>
    <dbReference type="NCBI Taxonomy" id="35841"/>
    <lineage>
        <taxon>Bacteria</taxon>
        <taxon>Bacillati</taxon>
        <taxon>Bacillota</taxon>
        <taxon>Bacilli</taxon>
        <taxon>Bacillales</taxon>
        <taxon>Bacillaceae</taxon>
        <taxon>Caldibacillus</taxon>
    </lineage>
</organism>
<feature type="transmembrane region" description="Helical" evidence="5">
    <location>
        <begin position="331"/>
        <end position="355"/>
    </location>
</feature>
<gene>
    <name evidence="6" type="primary">ycsG</name>
    <name evidence="6" type="ORF">BT1A1_3204</name>
</gene>
<dbReference type="InterPro" id="IPR001046">
    <property type="entry name" value="NRAMP_fam"/>
</dbReference>
<dbReference type="AlphaFoldDB" id="A0A090IZ29"/>
<feature type="transmembrane region" description="Helical" evidence="5">
    <location>
        <begin position="223"/>
        <end position="250"/>
    </location>
</feature>
<evidence type="ECO:0000256" key="3">
    <source>
        <dbReference type="ARBA" id="ARBA00022989"/>
    </source>
</evidence>
<feature type="transmembrane region" description="Helical" evidence="5">
    <location>
        <begin position="38"/>
        <end position="56"/>
    </location>
</feature>
<dbReference type="Proteomes" id="UP000040576">
    <property type="component" value="Unassembled WGS sequence"/>
</dbReference>
<dbReference type="GO" id="GO:0005384">
    <property type="term" value="F:manganese ion transmembrane transporter activity"/>
    <property type="evidence" value="ECO:0007669"/>
    <property type="project" value="TreeGrafter"/>
</dbReference>
<feature type="transmembrane region" description="Helical" evidence="5">
    <location>
        <begin position="367"/>
        <end position="389"/>
    </location>
</feature>
<accession>A0A090IZ29</accession>
<dbReference type="PANTHER" id="PTHR11706:SF2">
    <property type="entry name" value="TRANSPORTER PROTEIN"/>
    <property type="match status" value="1"/>
</dbReference>
<evidence type="ECO:0000313" key="6">
    <source>
        <dbReference type="EMBL" id="CEE02987.1"/>
    </source>
</evidence>
<proteinExistence type="predicted"/>
<keyword evidence="7" id="KW-1185">Reference proteome</keyword>
<dbReference type="GO" id="GO:0005886">
    <property type="term" value="C:plasma membrane"/>
    <property type="evidence" value="ECO:0007669"/>
    <property type="project" value="TreeGrafter"/>
</dbReference>
<dbReference type="Pfam" id="PF01566">
    <property type="entry name" value="Nramp"/>
    <property type="match status" value="1"/>
</dbReference>
<feature type="transmembrane region" description="Helical" evidence="5">
    <location>
        <begin position="77"/>
        <end position="99"/>
    </location>
</feature>
<evidence type="ECO:0000313" key="7">
    <source>
        <dbReference type="Proteomes" id="UP000040576"/>
    </source>
</evidence>
<protein>
    <submittedName>
        <fullName evidence="6">Putative membrane protein YcsG</fullName>
    </submittedName>
</protein>
<comment type="subcellular location">
    <subcellularLocation>
        <location evidence="1">Membrane</location>
        <topology evidence="1">Multi-pass membrane protein</topology>
    </subcellularLocation>
</comment>
<evidence type="ECO:0000256" key="2">
    <source>
        <dbReference type="ARBA" id="ARBA00022692"/>
    </source>
</evidence>
<feature type="transmembrane region" description="Helical" evidence="5">
    <location>
        <begin position="144"/>
        <end position="161"/>
    </location>
</feature>